<dbReference type="GeneID" id="22912008"/>
<dbReference type="VEuPathDB" id="CryptoDB:GNI_054560"/>
<dbReference type="Proteomes" id="UP000019763">
    <property type="component" value="Unassembled WGS sequence"/>
</dbReference>
<feature type="region of interest" description="Disordered" evidence="1">
    <location>
        <begin position="74"/>
        <end position="125"/>
    </location>
</feature>
<feature type="compositionally biased region" description="Basic and acidic residues" evidence="1">
    <location>
        <begin position="111"/>
        <end position="125"/>
    </location>
</feature>
<proteinExistence type="predicted"/>
<dbReference type="RefSeq" id="XP_011129886.1">
    <property type="nucleotide sequence ID" value="XM_011131584.1"/>
</dbReference>
<feature type="compositionally biased region" description="Basic and acidic residues" evidence="1">
    <location>
        <begin position="74"/>
        <end position="92"/>
    </location>
</feature>
<evidence type="ECO:0000313" key="2">
    <source>
        <dbReference type="EMBL" id="EZG70703.1"/>
    </source>
</evidence>
<gene>
    <name evidence="2" type="ORF">GNI_054560</name>
</gene>
<keyword evidence="3" id="KW-1185">Reference proteome</keyword>
<organism evidence="2 3">
    <name type="scientific">Gregarina niphandrodes</name>
    <name type="common">Septate eugregarine</name>
    <dbReference type="NCBI Taxonomy" id="110365"/>
    <lineage>
        <taxon>Eukaryota</taxon>
        <taxon>Sar</taxon>
        <taxon>Alveolata</taxon>
        <taxon>Apicomplexa</taxon>
        <taxon>Conoidasida</taxon>
        <taxon>Gregarinasina</taxon>
        <taxon>Eugregarinorida</taxon>
        <taxon>Gregarinidae</taxon>
        <taxon>Gregarina</taxon>
    </lineage>
</organism>
<comment type="caution">
    <text evidence="2">The sequence shown here is derived from an EMBL/GenBank/DDBJ whole genome shotgun (WGS) entry which is preliminary data.</text>
</comment>
<sequence length="125" mass="13894">MSERQLVRMNIVGEAMTLGTVVEEQLEKVEEDGVDPKMVVDGPTLTKEHKYVRIAVIQPHEGANLESADVEKQLQEDNGSKCRALPYRERRSGQKHSGGQIHPVGSAGGRNRLDRHAELRGKSKL</sequence>
<evidence type="ECO:0000256" key="1">
    <source>
        <dbReference type="SAM" id="MobiDB-lite"/>
    </source>
</evidence>
<dbReference type="AlphaFoldDB" id="A0A023B939"/>
<accession>A0A023B939</accession>
<dbReference type="EMBL" id="AFNH02000416">
    <property type="protein sequence ID" value="EZG70703.1"/>
    <property type="molecule type" value="Genomic_DNA"/>
</dbReference>
<name>A0A023B939_GRENI</name>
<protein>
    <submittedName>
        <fullName evidence="2">Uncharacterized protein</fullName>
    </submittedName>
</protein>
<evidence type="ECO:0000313" key="3">
    <source>
        <dbReference type="Proteomes" id="UP000019763"/>
    </source>
</evidence>
<reference evidence="2" key="1">
    <citation type="submission" date="2013-12" db="EMBL/GenBank/DDBJ databases">
        <authorList>
            <person name="Omoto C.K."/>
            <person name="Sibley D."/>
            <person name="Venepally P."/>
            <person name="Hadjithomas M."/>
            <person name="Karamycheva S."/>
            <person name="Brunk B."/>
            <person name="Roos D."/>
            <person name="Caler E."/>
            <person name="Lorenzi H."/>
        </authorList>
    </citation>
    <scope>NUCLEOTIDE SEQUENCE</scope>
</reference>